<dbReference type="Proteomes" id="UP000000553">
    <property type="component" value="Chromosome"/>
</dbReference>
<evidence type="ECO:0000313" key="3">
    <source>
        <dbReference type="Proteomes" id="UP000000553"/>
    </source>
</evidence>
<evidence type="ECO:0000256" key="1">
    <source>
        <dbReference type="SAM" id="Phobius"/>
    </source>
</evidence>
<reference evidence="2 3" key="1">
    <citation type="journal article" date="2005" name="J. Bacteriol.">
        <title>Swine and poultry pathogens: the complete genome sequences of two strains of Mycoplasma hyopneumoniae and a strain of Mycoplasma synoviae.</title>
        <authorList>
            <person name="Vasconcelos A.T."/>
            <person name="Ferreira H.B."/>
            <person name="Bizarro C.V."/>
            <person name="Bonatto S.L."/>
            <person name="Carvalho M.O."/>
            <person name="Pinto P.M."/>
            <person name="Almeida D.F."/>
            <person name="Almeida L.G."/>
            <person name="Almeida R."/>
            <person name="Alves-Filho L."/>
            <person name="Assuncao E.N."/>
            <person name="Azevedo V.A."/>
            <person name="Bogo M.R."/>
            <person name="Brigido M.M."/>
            <person name="Brocchi M."/>
            <person name="Burity H.A."/>
            <person name="Camargo A.A."/>
            <person name="Camargo S.S."/>
            <person name="Carepo M.S."/>
            <person name="Carraro D.M."/>
            <person name="de Mattos Cascardo J.C."/>
            <person name="Castro L.A."/>
            <person name="Cavalcanti G."/>
            <person name="Chemale G."/>
            <person name="Collevatti R.G."/>
            <person name="Cunha C.W."/>
            <person name="Dallagiovanna B."/>
            <person name="Dambros B.P."/>
            <person name="Dellagostin O.A."/>
            <person name="Falcao C."/>
            <person name="Fantinatti-Garboggini F."/>
            <person name="Felipe M.S."/>
            <person name="Fiorentin L."/>
            <person name="Franco G.R."/>
            <person name="Freitas N.S."/>
            <person name="Frias D."/>
            <person name="Grangeiro T.B."/>
            <person name="Grisard E.C."/>
            <person name="Guimaraes C.T."/>
            <person name="Hungria M."/>
            <person name="Jardim S.N."/>
            <person name="Krieger M.A."/>
            <person name="Laurino J.P."/>
            <person name="Lima L.F."/>
            <person name="Lopes M.I."/>
            <person name="Loreto E.L."/>
            <person name="Madeira H.M."/>
            <person name="Manfio G.P."/>
            <person name="Maranhao A.Q."/>
            <person name="Martinkovics C.T."/>
            <person name="Medeiros S.R."/>
            <person name="Moreira M.A."/>
            <person name="Neiva M."/>
            <person name="Ramalho-Neto C.E."/>
            <person name="Nicolas M.F."/>
            <person name="Oliveira S.C."/>
            <person name="Paixao R.F."/>
            <person name="Pedrosa F.O."/>
            <person name="Pena S.D."/>
            <person name="Pereira M."/>
            <person name="Pereira-Ferrari L."/>
            <person name="Piffer I."/>
            <person name="Pinto L.S."/>
            <person name="Potrich D.P."/>
            <person name="Salim A.C."/>
            <person name="Santos F.R."/>
            <person name="Schmitt R."/>
            <person name="Schneider M.P."/>
            <person name="Schrank A."/>
            <person name="Schrank I.S."/>
            <person name="Schuck A.F."/>
            <person name="Seuanez H.N."/>
            <person name="Silva D.W."/>
            <person name="Silva R."/>
            <person name="Silva S.C."/>
            <person name="Soares C.M."/>
            <person name="Souza K.R."/>
            <person name="Souza R.C."/>
            <person name="Staats C.C."/>
            <person name="Steffens M.B."/>
            <person name="Teixeira S.M."/>
            <person name="Urmenyi T.P."/>
            <person name="Vainstein M.H."/>
            <person name="Zuccherato L.W."/>
            <person name="Simpson A.J."/>
            <person name="Zaha A."/>
        </authorList>
    </citation>
    <scope>NUCLEOTIDE SEQUENCE [LARGE SCALE GENOMIC DNA]</scope>
    <source>
        <strain evidence="2 3">7448</strain>
    </source>
</reference>
<dbReference type="AlphaFoldDB" id="Q4A761"/>
<keyword evidence="1" id="KW-0472">Membrane</keyword>
<dbReference type="HOGENOM" id="CLU_2494555_0_0_14"/>
<keyword evidence="1" id="KW-0812">Transmembrane</keyword>
<sequence length="86" mass="10918">MIAFNLQITNWIFYYIPSFERSKILLTVFLRCKDNCTIKIFFFFSFFFFFFYLPTNYKNKWHQKRRQLILYTICEKKEKFKCILYK</sequence>
<organism evidence="2 3">
    <name type="scientific">Mesomycoplasma hyopneumoniae (strain 7448)</name>
    <name type="common">Mycoplasma hyopneumoniae</name>
    <dbReference type="NCBI Taxonomy" id="262722"/>
    <lineage>
        <taxon>Bacteria</taxon>
        <taxon>Bacillati</taxon>
        <taxon>Mycoplasmatota</taxon>
        <taxon>Mycoplasmoidales</taxon>
        <taxon>Metamycoplasmataceae</taxon>
        <taxon>Mesomycoplasma</taxon>
    </lineage>
</organism>
<feature type="transmembrane region" description="Helical" evidence="1">
    <location>
        <begin position="38"/>
        <end position="57"/>
    </location>
</feature>
<proteinExistence type="predicted"/>
<keyword evidence="1" id="KW-1133">Transmembrane helix</keyword>
<accession>Q4A761</accession>
<gene>
    <name evidence="2" type="ordered locus">MHP7448_0666</name>
</gene>
<protein>
    <submittedName>
        <fullName evidence="2">Uncharacterized protein</fullName>
    </submittedName>
</protein>
<name>Q4A761_MESH7</name>
<dbReference type="KEGG" id="mhp:MHP7448_0666"/>
<dbReference type="EMBL" id="AE017244">
    <property type="protein sequence ID" value="AAZ54028.2"/>
    <property type="molecule type" value="Genomic_DNA"/>
</dbReference>
<evidence type="ECO:0000313" key="2">
    <source>
        <dbReference type="EMBL" id="AAZ54028.2"/>
    </source>
</evidence>